<proteinExistence type="predicted"/>
<evidence type="ECO:0000256" key="2">
    <source>
        <dbReference type="SAM" id="SignalP"/>
    </source>
</evidence>
<evidence type="ECO:0000256" key="1">
    <source>
        <dbReference type="SAM" id="MobiDB-lite"/>
    </source>
</evidence>
<feature type="region of interest" description="Disordered" evidence="1">
    <location>
        <begin position="299"/>
        <end position="319"/>
    </location>
</feature>
<reference evidence="3" key="1">
    <citation type="journal article" date="2021" name="Genome Biol. Evol.">
        <title>A High-Quality Reference Genome for a Parasitic Bivalve with Doubly Uniparental Inheritance (Bivalvia: Unionida).</title>
        <authorList>
            <person name="Smith C.H."/>
        </authorList>
    </citation>
    <scope>NUCLEOTIDE SEQUENCE</scope>
    <source>
        <strain evidence="3">CHS0354</strain>
    </source>
</reference>
<evidence type="ECO:0000313" key="4">
    <source>
        <dbReference type="Proteomes" id="UP001195483"/>
    </source>
</evidence>
<dbReference type="AlphaFoldDB" id="A0AAE0W9I8"/>
<accession>A0AAE0W9I8</accession>
<organism evidence="3 4">
    <name type="scientific">Potamilus streckersoni</name>
    <dbReference type="NCBI Taxonomy" id="2493646"/>
    <lineage>
        <taxon>Eukaryota</taxon>
        <taxon>Metazoa</taxon>
        <taxon>Spiralia</taxon>
        <taxon>Lophotrochozoa</taxon>
        <taxon>Mollusca</taxon>
        <taxon>Bivalvia</taxon>
        <taxon>Autobranchia</taxon>
        <taxon>Heteroconchia</taxon>
        <taxon>Palaeoheterodonta</taxon>
        <taxon>Unionida</taxon>
        <taxon>Unionoidea</taxon>
        <taxon>Unionidae</taxon>
        <taxon>Ambleminae</taxon>
        <taxon>Lampsilini</taxon>
        <taxon>Potamilus</taxon>
    </lineage>
</organism>
<dbReference type="SUPFAM" id="SSF69322">
    <property type="entry name" value="Tricorn protease domain 2"/>
    <property type="match status" value="1"/>
</dbReference>
<dbReference type="Proteomes" id="UP001195483">
    <property type="component" value="Unassembled WGS sequence"/>
</dbReference>
<feature type="compositionally biased region" description="Polar residues" evidence="1">
    <location>
        <begin position="299"/>
        <end position="318"/>
    </location>
</feature>
<protein>
    <submittedName>
        <fullName evidence="3">Uncharacterized protein</fullName>
    </submittedName>
</protein>
<evidence type="ECO:0000313" key="3">
    <source>
        <dbReference type="EMBL" id="KAK3605220.1"/>
    </source>
</evidence>
<keyword evidence="2" id="KW-0732">Signal</keyword>
<feature type="signal peptide" evidence="2">
    <location>
        <begin position="1"/>
        <end position="20"/>
    </location>
</feature>
<name>A0AAE0W9I8_9BIVA</name>
<feature type="chain" id="PRO_5042261633" evidence="2">
    <location>
        <begin position="21"/>
        <end position="530"/>
    </location>
</feature>
<reference evidence="3" key="2">
    <citation type="journal article" date="2021" name="Genome Biol. Evol.">
        <title>Developing a high-quality reference genome for a parasitic bivalve with doubly uniparental inheritance (Bivalvia: Unionida).</title>
        <authorList>
            <person name="Smith C.H."/>
        </authorList>
    </citation>
    <scope>NUCLEOTIDE SEQUENCE</scope>
    <source>
        <strain evidence="3">CHS0354</strain>
        <tissue evidence="3">Mantle</tissue>
    </source>
</reference>
<dbReference type="EMBL" id="JAEAOA010002243">
    <property type="protein sequence ID" value="KAK3605220.1"/>
    <property type="molecule type" value="Genomic_DNA"/>
</dbReference>
<keyword evidence="4" id="KW-1185">Reference proteome</keyword>
<dbReference type="PROSITE" id="PS51257">
    <property type="entry name" value="PROKAR_LIPOPROTEIN"/>
    <property type="match status" value="1"/>
</dbReference>
<sequence>MRKFGYISFLLFSILSFACGFYIDGCPLYGCRPSGTFAYQLNVPTNASVAWVSNFFVGPLPKGQGCVGNLENLVCQSNGHGPKDVGYVAIDADGGFQLWRNGYLRFPTLPVMFSNGAVFGTDGDSLTLNDADGHLEPVISLEPTLRPVFNLEIADEDFLLMVSEHGYIAVRQTNGNPVSLTLLTGTVSGVNGTFKPIATPAINGSRVYILTQFVPNAGQEVKPSILEMKRLYAIDIYHRMSTRVSVAWYFNLENQSQTDQKLTFSPKLRKGDSLESTLKDDIMDYSLLYDNETGTVFASLPPSTKSTTSRNEGQSTGSFWGIKDTGNSTDLVFKKLMSISSIAKYEANDMSEKWDFHKHKGNSRNDLKHSASKGNLWAVAYSEVIYGFNPVNGIMTKTINITDALNVVAVTITSKLMVARQNDTSSDILIFGIRVLERSPDFRGFIASFGVSDLSTLNFLVAYDTSTGVDKVIWMIPTPQNTEINGQIVGIPRSAAKNRKGSNQGFYDQRDLLVAFTQIEGKFSIFFAVH</sequence>
<gene>
    <name evidence="3" type="ORF">CHS0354_038656</name>
</gene>
<reference evidence="3" key="3">
    <citation type="submission" date="2023-05" db="EMBL/GenBank/DDBJ databases">
        <authorList>
            <person name="Smith C.H."/>
        </authorList>
    </citation>
    <scope>NUCLEOTIDE SEQUENCE</scope>
    <source>
        <strain evidence="3">CHS0354</strain>
        <tissue evidence="3">Mantle</tissue>
    </source>
</reference>
<comment type="caution">
    <text evidence="3">The sequence shown here is derived from an EMBL/GenBank/DDBJ whole genome shotgun (WGS) entry which is preliminary data.</text>
</comment>